<dbReference type="InterPro" id="IPR005119">
    <property type="entry name" value="LysR_subst-bd"/>
</dbReference>
<evidence type="ECO:0000313" key="7">
    <source>
        <dbReference type="Proteomes" id="UP000242915"/>
    </source>
</evidence>
<keyword evidence="4" id="KW-0804">Transcription</keyword>
<gene>
    <name evidence="6" type="ORF">SAMN05216255_4376</name>
</gene>
<dbReference type="PANTHER" id="PTHR30118">
    <property type="entry name" value="HTH-TYPE TRANSCRIPTIONAL REGULATOR LEUO-RELATED"/>
    <property type="match status" value="1"/>
</dbReference>
<keyword evidence="2" id="KW-0805">Transcription regulation</keyword>
<dbReference type="GO" id="GO:0003677">
    <property type="term" value="F:DNA binding"/>
    <property type="evidence" value="ECO:0007669"/>
    <property type="project" value="UniProtKB-KW"/>
</dbReference>
<dbReference type="Gene3D" id="3.40.190.10">
    <property type="entry name" value="Periplasmic binding protein-like II"/>
    <property type="match status" value="2"/>
</dbReference>
<dbReference type="Pfam" id="PF00126">
    <property type="entry name" value="HTH_1"/>
    <property type="match status" value="1"/>
</dbReference>
<comment type="similarity">
    <text evidence="1">Belongs to the LysR transcriptional regulatory family.</text>
</comment>
<evidence type="ECO:0000256" key="3">
    <source>
        <dbReference type="ARBA" id="ARBA00023125"/>
    </source>
</evidence>
<dbReference type="Pfam" id="PF03466">
    <property type="entry name" value="LysR_substrate"/>
    <property type="match status" value="1"/>
</dbReference>
<dbReference type="GO" id="GO:0003700">
    <property type="term" value="F:DNA-binding transcription factor activity"/>
    <property type="evidence" value="ECO:0007669"/>
    <property type="project" value="InterPro"/>
</dbReference>
<sequence>MNRNDLRRADINLLVVFETVMHERNVTRAGEKLFLCQGTISSSLGRLRSMFNDPLFIRTGGVMEPTARAEEIHARLAPALDGIAVALSCAQTFDPSTSEDCFHIGLCDDVEYALLPGLMRSLRLEAPNITLVVRRVDHRQLPQLLTSGEISMGTSFVQDLPASAHCKRLRSMQPMLLRADASKNALTLDDFCTRPHVAVSSMGSVIDDVDQALSGFGLQRKVVLAVPQFSALPALLAGSDMLAIVPDYVAAAMVRVDGIRAELPPLKLPAPELSMAWRGATHNDPRESWLRACVHRHFSQQQASCIALAVA</sequence>
<reference evidence="7" key="1">
    <citation type="submission" date="2017-06" db="EMBL/GenBank/DDBJ databases">
        <authorList>
            <person name="Varghese N."/>
            <person name="Submissions S."/>
        </authorList>
    </citation>
    <scope>NUCLEOTIDE SEQUENCE [LARGE SCALE GENOMIC DNA]</scope>
    <source>
        <strain evidence="7">CIP 108523</strain>
    </source>
</reference>
<dbReference type="PROSITE" id="PS50931">
    <property type="entry name" value="HTH_LYSR"/>
    <property type="match status" value="1"/>
</dbReference>
<evidence type="ECO:0000259" key="5">
    <source>
        <dbReference type="PROSITE" id="PS50931"/>
    </source>
</evidence>
<evidence type="ECO:0000256" key="1">
    <source>
        <dbReference type="ARBA" id="ARBA00009437"/>
    </source>
</evidence>
<dbReference type="InterPro" id="IPR000847">
    <property type="entry name" value="LysR_HTH_N"/>
</dbReference>
<dbReference type="InterPro" id="IPR036388">
    <property type="entry name" value="WH-like_DNA-bd_sf"/>
</dbReference>
<accession>A0A239JK25</accession>
<dbReference type="SUPFAM" id="SSF46785">
    <property type="entry name" value="Winged helix' DNA-binding domain"/>
    <property type="match status" value="1"/>
</dbReference>
<dbReference type="Gene3D" id="1.10.10.10">
    <property type="entry name" value="Winged helix-like DNA-binding domain superfamily/Winged helix DNA-binding domain"/>
    <property type="match status" value="1"/>
</dbReference>
<protein>
    <submittedName>
        <fullName evidence="6">Transcriptional regulator, LysR family</fullName>
    </submittedName>
</protein>
<keyword evidence="7" id="KW-1185">Reference proteome</keyword>
<proteinExistence type="inferred from homology"/>
<dbReference type="AlphaFoldDB" id="A0A239JK25"/>
<organism evidence="6 7">
    <name type="scientific">Pseudomonas segetis</name>
    <dbReference type="NCBI Taxonomy" id="298908"/>
    <lineage>
        <taxon>Bacteria</taxon>
        <taxon>Pseudomonadati</taxon>
        <taxon>Pseudomonadota</taxon>
        <taxon>Gammaproteobacteria</taxon>
        <taxon>Pseudomonadales</taxon>
        <taxon>Pseudomonadaceae</taxon>
        <taxon>Pseudomonas</taxon>
    </lineage>
</organism>
<dbReference type="InterPro" id="IPR036390">
    <property type="entry name" value="WH_DNA-bd_sf"/>
</dbReference>
<dbReference type="SUPFAM" id="SSF53850">
    <property type="entry name" value="Periplasmic binding protein-like II"/>
    <property type="match status" value="1"/>
</dbReference>
<name>A0A239JK25_9PSED</name>
<evidence type="ECO:0000313" key="6">
    <source>
        <dbReference type="EMBL" id="SNT06139.1"/>
    </source>
</evidence>
<dbReference type="RefSeq" id="WP_089361279.1">
    <property type="nucleotide sequence ID" value="NZ_FZOG01000009.1"/>
</dbReference>
<evidence type="ECO:0000256" key="2">
    <source>
        <dbReference type="ARBA" id="ARBA00023015"/>
    </source>
</evidence>
<evidence type="ECO:0000256" key="4">
    <source>
        <dbReference type="ARBA" id="ARBA00023163"/>
    </source>
</evidence>
<keyword evidence="3" id="KW-0238">DNA-binding</keyword>
<dbReference type="Proteomes" id="UP000242915">
    <property type="component" value="Unassembled WGS sequence"/>
</dbReference>
<dbReference type="InterPro" id="IPR050389">
    <property type="entry name" value="LysR-type_TF"/>
</dbReference>
<feature type="domain" description="HTH lysR-type" evidence="5">
    <location>
        <begin position="10"/>
        <end position="66"/>
    </location>
</feature>
<dbReference type="EMBL" id="FZOG01000009">
    <property type="protein sequence ID" value="SNT06139.1"/>
    <property type="molecule type" value="Genomic_DNA"/>
</dbReference>
<dbReference type="PANTHER" id="PTHR30118:SF15">
    <property type="entry name" value="TRANSCRIPTIONAL REGULATORY PROTEIN"/>
    <property type="match status" value="1"/>
</dbReference>